<dbReference type="Proteomes" id="UP000186868">
    <property type="component" value="Unassembled WGS sequence"/>
</dbReference>
<reference evidence="1 2" key="1">
    <citation type="submission" date="2016-11" db="EMBL/GenBank/DDBJ databases">
        <title>Draft Genome Sequences of Nine Cyanobacterial Strains from Diverse Habitats.</title>
        <authorList>
            <person name="Zhu T."/>
            <person name="Hou S."/>
            <person name="Lu X."/>
            <person name="Hess W.R."/>
        </authorList>
    </citation>
    <scope>NUCLEOTIDE SEQUENCE [LARGE SCALE GENOMIC DNA]</scope>
    <source>
        <strain evidence="1 2">NIES-593</strain>
    </source>
</reference>
<dbReference type="InterPro" id="IPR029058">
    <property type="entry name" value="AB_hydrolase_fold"/>
</dbReference>
<dbReference type="Gene3D" id="3.40.50.1820">
    <property type="entry name" value="alpha/beta hydrolase"/>
    <property type="match status" value="1"/>
</dbReference>
<dbReference type="InterPro" id="IPR050583">
    <property type="entry name" value="Mycobacterial_A85_antigen"/>
</dbReference>
<comment type="caution">
    <text evidence="1">The sequence shown here is derived from an EMBL/GenBank/DDBJ whole genome shotgun (WGS) entry which is preliminary data.</text>
</comment>
<dbReference type="GO" id="GO:0016747">
    <property type="term" value="F:acyltransferase activity, transferring groups other than amino-acyl groups"/>
    <property type="evidence" value="ECO:0007669"/>
    <property type="project" value="TreeGrafter"/>
</dbReference>
<evidence type="ECO:0000313" key="1">
    <source>
        <dbReference type="EMBL" id="OKH22014.1"/>
    </source>
</evidence>
<dbReference type="SUPFAM" id="SSF53474">
    <property type="entry name" value="alpha/beta-Hydrolases"/>
    <property type="match status" value="1"/>
</dbReference>
<proteinExistence type="predicted"/>
<protein>
    <submittedName>
        <fullName evidence="1">Esterase</fullName>
    </submittedName>
</protein>
<evidence type="ECO:0000313" key="2">
    <source>
        <dbReference type="Proteomes" id="UP000186868"/>
    </source>
</evidence>
<accession>A0A1U7HEM8</accession>
<name>A0A1U7HEM8_9CYAN</name>
<dbReference type="STRING" id="1921803.NIES593_13845"/>
<dbReference type="RefSeq" id="WP_073600149.1">
    <property type="nucleotide sequence ID" value="NZ_MRCB01000016.1"/>
</dbReference>
<dbReference type="OrthoDB" id="9777383at2"/>
<dbReference type="PANTHER" id="PTHR48098">
    <property type="entry name" value="ENTEROCHELIN ESTERASE-RELATED"/>
    <property type="match status" value="1"/>
</dbReference>
<sequence>MTLSWKKTLGIGAIILTVLGAMGYWYVFIAGAPQLDAPQVNVPGSDLTFKLERFNSKAMGEVRQYGLILPPDYEKNRDRRYPVIFLLHGGHDDARAWYDKYAIITVLHQLYQNGKLPPSIVISPDGNDNRGSSPLWDPDYFDSSNGKVGTLIGSELVQVVKSRYRTLNEPQFWAMGGLSSGGWGAFNIGLRHLDNFCVLFSHLGYFTDDSGAANSPENFVQKIPKMQLKCLRAYMDAGKADPDFLASTQQFHQTLNQLGVPNVFYAFPGGHGVSGADYGWNYVHKHAFNSLSYVGEQFKMALAQQKREEARSTKP</sequence>
<organism evidence="1 2">
    <name type="scientific">Hydrococcus rivularis NIES-593</name>
    <dbReference type="NCBI Taxonomy" id="1921803"/>
    <lineage>
        <taxon>Bacteria</taxon>
        <taxon>Bacillati</taxon>
        <taxon>Cyanobacteriota</taxon>
        <taxon>Cyanophyceae</taxon>
        <taxon>Pleurocapsales</taxon>
        <taxon>Hydrococcaceae</taxon>
        <taxon>Hydrococcus</taxon>
    </lineage>
</organism>
<gene>
    <name evidence="1" type="ORF">NIES593_13845</name>
</gene>
<dbReference type="Pfam" id="PF00756">
    <property type="entry name" value="Esterase"/>
    <property type="match status" value="1"/>
</dbReference>
<dbReference type="EMBL" id="MRCB01000016">
    <property type="protein sequence ID" value="OKH22014.1"/>
    <property type="molecule type" value="Genomic_DNA"/>
</dbReference>
<keyword evidence="2" id="KW-1185">Reference proteome</keyword>
<dbReference type="InterPro" id="IPR000801">
    <property type="entry name" value="Esterase-like"/>
</dbReference>
<dbReference type="PANTHER" id="PTHR48098:SF1">
    <property type="entry name" value="DIACYLGLYCEROL ACYLTRANSFERASE_MYCOLYLTRANSFERASE AG85A"/>
    <property type="match status" value="1"/>
</dbReference>
<dbReference type="AlphaFoldDB" id="A0A1U7HEM8"/>